<dbReference type="Proteomes" id="UP001054846">
    <property type="component" value="Chromosome"/>
</dbReference>
<organism evidence="2 3">
    <name type="scientific">Gloeobacter morelensis MG652769</name>
    <dbReference type="NCBI Taxonomy" id="2781736"/>
    <lineage>
        <taxon>Bacteria</taxon>
        <taxon>Bacillati</taxon>
        <taxon>Cyanobacteriota</taxon>
        <taxon>Cyanophyceae</taxon>
        <taxon>Gloeobacterales</taxon>
        <taxon>Gloeobacteraceae</taxon>
        <taxon>Gloeobacter</taxon>
        <taxon>Gloeobacter morelensis</taxon>
    </lineage>
</organism>
<proteinExistence type="predicted"/>
<evidence type="ECO:0000256" key="1">
    <source>
        <dbReference type="SAM" id="MobiDB-lite"/>
    </source>
</evidence>
<accession>A0ABY3PHK0</accession>
<evidence type="ECO:0008006" key="4">
    <source>
        <dbReference type="Google" id="ProtNLM"/>
    </source>
</evidence>
<protein>
    <recommendedName>
        <fullName evidence="4">Glycine zipper domain-containing protein</fullName>
    </recommendedName>
</protein>
<sequence>MIPEDQEEFDPELLPESSDAVCWAEEESLFGAEGTWDETELSEDALAASEEEYPPKLEASEEPSLFDQAVNFVSGIFGTDEPQAEPIPPPEDQDDPTKWFDSTSALLNFELPDSEAEAESADFKGLPVDFSELSSGTGGATTEFLDPQTSGPTPVEDGELLTSVDAQEGDASDSLLEQVLERAQDIKVVSPIPFLDTAVRKVDPDAASIFDPTHFGMTPSDPSAVLQPAEHALNQHAGGGSPYLSASERPFGAPNIEGKPYWIDLEQTRAAGAETISNAELVANMDELAQQNPSMGPRANMWKAAQAAEGEMLIKGNVPPAAIESGSMRALKGLGTAAGVLGAGMTAYDLYQAGQESIEEASVAPIAAEGVRQVGGWAGAWAGAQAGAGLGALAGVTTGPGAILTGLAGGVIGGIAGFAGADWIADQIHPDEQKPNG</sequence>
<keyword evidence="3" id="KW-1185">Reference proteome</keyword>
<evidence type="ECO:0000313" key="3">
    <source>
        <dbReference type="Proteomes" id="UP001054846"/>
    </source>
</evidence>
<gene>
    <name evidence="2" type="ORF">ISF26_15220</name>
</gene>
<reference evidence="2 3" key="1">
    <citation type="journal article" date="2021" name="Genome Biol. Evol.">
        <title>Complete Genome Sequencing of a Novel Gloeobacter Species from a Waterfall Cave in Mexico.</title>
        <authorList>
            <person name="Saw J.H."/>
            <person name="Cardona T."/>
            <person name="Montejano G."/>
        </authorList>
    </citation>
    <scope>NUCLEOTIDE SEQUENCE [LARGE SCALE GENOMIC DNA]</scope>
    <source>
        <strain evidence="2">MG652769</strain>
    </source>
</reference>
<evidence type="ECO:0000313" key="2">
    <source>
        <dbReference type="EMBL" id="UFP93151.1"/>
    </source>
</evidence>
<name>A0ABY3PHK0_9CYAN</name>
<feature type="region of interest" description="Disordered" evidence="1">
    <location>
        <begin position="30"/>
        <end position="63"/>
    </location>
</feature>
<feature type="region of interest" description="Disordered" evidence="1">
    <location>
        <begin position="134"/>
        <end position="156"/>
    </location>
</feature>
<feature type="region of interest" description="Disordered" evidence="1">
    <location>
        <begin position="78"/>
        <end position="99"/>
    </location>
</feature>
<dbReference type="RefSeq" id="WP_230840152.1">
    <property type="nucleotide sequence ID" value="NZ_CP063845.1"/>
</dbReference>
<dbReference type="EMBL" id="CP063845">
    <property type="protein sequence ID" value="UFP93151.1"/>
    <property type="molecule type" value="Genomic_DNA"/>
</dbReference>